<evidence type="ECO:0000259" key="1">
    <source>
        <dbReference type="Pfam" id="PF23093"/>
    </source>
</evidence>
<protein>
    <recommendedName>
        <fullName evidence="1">Teneurin-1-4-like galactose-binding domain-containing protein</fullName>
    </recommendedName>
</protein>
<reference evidence="2 3" key="1">
    <citation type="submission" date="2020-08" db="EMBL/GenBank/DDBJ databases">
        <authorList>
            <person name="Koutsovoulos G."/>
            <person name="Danchin GJ E."/>
        </authorList>
    </citation>
    <scope>NUCLEOTIDE SEQUENCE [LARGE SCALE GENOMIC DNA]</scope>
</reference>
<dbReference type="AlphaFoldDB" id="A0A6V7Y0X3"/>
<proteinExistence type="predicted"/>
<feature type="domain" description="Teneurin-1-4-like galactose-binding" evidence="1">
    <location>
        <begin position="95"/>
        <end position="150"/>
    </location>
</feature>
<dbReference type="InterPro" id="IPR057629">
    <property type="entry name" value="Teneurin1-4_GBD"/>
</dbReference>
<gene>
    <name evidence="2" type="ORF">MENT_LOCUS58950</name>
</gene>
<dbReference type="EMBL" id="CAJEWN010002755">
    <property type="protein sequence ID" value="CAD2205151.1"/>
    <property type="molecule type" value="Genomic_DNA"/>
</dbReference>
<organism evidence="2 3">
    <name type="scientific">Meloidogyne enterolobii</name>
    <name type="common">Root-knot nematode worm</name>
    <name type="synonym">Meloidogyne mayaguensis</name>
    <dbReference type="NCBI Taxonomy" id="390850"/>
    <lineage>
        <taxon>Eukaryota</taxon>
        <taxon>Metazoa</taxon>
        <taxon>Ecdysozoa</taxon>
        <taxon>Nematoda</taxon>
        <taxon>Chromadorea</taxon>
        <taxon>Rhabditida</taxon>
        <taxon>Tylenchina</taxon>
        <taxon>Tylenchomorpha</taxon>
        <taxon>Tylenchoidea</taxon>
        <taxon>Meloidogynidae</taxon>
        <taxon>Meloidogyninae</taxon>
        <taxon>Meloidogyne</taxon>
    </lineage>
</organism>
<comment type="caution">
    <text evidence="2">The sequence shown here is derived from an EMBL/GenBank/DDBJ whole genome shotgun (WGS) entry which is preliminary data.</text>
</comment>
<evidence type="ECO:0000313" key="2">
    <source>
        <dbReference type="EMBL" id="CAD2205151.1"/>
    </source>
</evidence>
<sequence>MFKLLSPIWRWPAILFLLLPAMLLLLSLCLLLVWLTLLREDFSFSSQKFINDRFIQNKNTRISFLSNAQQQLQHSSTSSAHQLPNIPTQLLLNNPIIIQLPPYHLLFTQIYILQNSLFHLNLTIGPSSRIIIFARQTIRPTIGQFDWQKIFFW</sequence>
<dbReference type="Proteomes" id="UP000580250">
    <property type="component" value="Unassembled WGS sequence"/>
</dbReference>
<dbReference type="Pfam" id="PF23093">
    <property type="entry name" value="GBD_Tenm3"/>
    <property type="match status" value="1"/>
</dbReference>
<name>A0A6V7Y0X3_MELEN</name>
<accession>A0A6V7Y0X3</accession>
<evidence type="ECO:0000313" key="3">
    <source>
        <dbReference type="Proteomes" id="UP000580250"/>
    </source>
</evidence>